<evidence type="ECO:0000256" key="14">
    <source>
        <dbReference type="ARBA" id="ARBA00061570"/>
    </source>
</evidence>
<dbReference type="GO" id="GO:0005886">
    <property type="term" value="C:plasma membrane"/>
    <property type="evidence" value="ECO:0007669"/>
    <property type="project" value="UniProtKB-SubCell"/>
</dbReference>
<evidence type="ECO:0000259" key="17">
    <source>
        <dbReference type="SMART" id="SM00382"/>
    </source>
</evidence>
<accession>A0A179D551</accession>
<dbReference type="HAMAP" id="MF_01458">
    <property type="entry name" value="FtsH"/>
    <property type="match status" value="1"/>
</dbReference>
<dbReference type="PANTHER" id="PTHR23076">
    <property type="entry name" value="METALLOPROTEASE M41 FTSH"/>
    <property type="match status" value="1"/>
</dbReference>
<evidence type="ECO:0000256" key="16">
    <source>
        <dbReference type="RuleBase" id="RU003651"/>
    </source>
</evidence>
<evidence type="ECO:0000256" key="1">
    <source>
        <dbReference type="ARBA" id="ARBA00004370"/>
    </source>
</evidence>
<dbReference type="PROSITE" id="PS00674">
    <property type="entry name" value="AAA"/>
    <property type="match status" value="1"/>
</dbReference>
<dbReference type="NCBIfam" id="TIGR01241">
    <property type="entry name" value="FtsH_fam"/>
    <property type="match status" value="1"/>
</dbReference>
<evidence type="ECO:0000256" key="10">
    <source>
        <dbReference type="ARBA" id="ARBA00022840"/>
    </source>
</evidence>
<dbReference type="FunFam" id="3.40.50.300:FF:000001">
    <property type="entry name" value="ATP-dependent zinc metalloprotease FtsH"/>
    <property type="match status" value="1"/>
</dbReference>
<keyword evidence="18" id="KW-0132">Cell division</keyword>
<feature type="binding site" evidence="15">
    <location>
        <begin position="189"/>
        <end position="196"/>
    </location>
    <ligand>
        <name>ATP</name>
        <dbReference type="ChEBI" id="CHEBI:30616"/>
    </ligand>
</feature>
<evidence type="ECO:0000256" key="8">
    <source>
        <dbReference type="ARBA" id="ARBA00022801"/>
    </source>
</evidence>
<dbReference type="STRING" id="999894.TDIS_0839"/>
<dbReference type="Pfam" id="PF00004">
    <property type="entry name" value="AAA"/>
    <property type="match status" value="1"/>
</dbReference>
<evidence type="ECO:0000313" key="18">
    <source>
        <dbReference type="EMBL" id="OAQ21187.1"/>
    </source>
</evidence>
<feature type="transmembrane region" description="Helical" evidence="15">
    <location>
        <begin position="7"/>
        <end position="26"/>
    </location>
</feature>
<comment type="similarity">
    <text evidence="2 15">In the C-terminal section; belongs to the peptidase M41 family.</text>
</comment>
<comment type="similarity">
    <text evidence="16">Belongs to the AAA ATPase family.</text>
</comment>
<dbReference type="GO" id="GO:0005524">
    <property type="term" value="F:ATP binding"/>
    <property type="evidence" value="ECO:0007669"/>
    <property type="project" value="UniProtKB-UniRule"/>
</dbReference>
<evidence type="ECO:0000256" key="11">
    <source>
        <dbReference type="ARBA" id="ARBA00022989"/>
    </source>
</evidence>
<reference evidence="18 19" key="1">
    <citation type="submission" date="2016-04" db="EMBL/GenBank/DDBJ databases">
        <title>Genome analysis of Thermosulfurimonas dismutans, the first thermophilic sulfur-disproportionating bacterium of the phylum Thermodesulfobacteria.</title>
        <authorList>
            <person name="Mardanov A.V."/>
            <person name="Beletsky A.V."/>
            <person name="Kadnikov V.V."/>
            <person name="Slobodkin A.I."/>
            <person name="Ravin N.V."/>
        </authorList>
    </citation>
    <scope>NUCLEOTIDE SEQUENCE [LARGE SCALE GENOMIC DNA]</scope>
    <source>
        <strain evidence="18 19">S95</strain>
    </source>
</reference>
<keyword evidence="5 15" id="KW-0812">Transmembrane</keyword>
<dbReference type="FunFam" id="1.10.8.60:FF:000001">
    <property type="entry name" value="ATP-dependent zinc metalloprotease FtsH"/>
    <property type="match status" value="1"/>
</dbReference>
<comment type="similarity">
    <text evidence="14 15">In the central section; belongs to the AAA ATPase family.</text>
</comment>
<evidence type="ECO:0000256" key="12">
    <source>
        <dbReference type="ARBA" id="ARBA00023049"/>
    </source>
</evidence>
<evidence type="ECO:0000256" key="15">
    <source>
        <dbReference type="HAMAP-Rule" id="MF_01458"/>
    </source>
</evidence>
<keyword evidence="11 15" id="KW-1133">Transmembrane helix</keyword>
<keyword evidence="13 15" id="KW-0472">Membrane</keyword>
<keyword evidence="10 15" id="KW-0067">ATP-binding</keyword>
<dbReference type="Proteomes" id="UP000078390">
    <property type="component" value="Unassembled WGS sequence"/>
</dbReference>
<dbReference type="GO" id="GO:0004176">
    <property type="term" value="F:ATP-dependent peptidase activity"/>
    <property type="evidence" value="ECO:0007669"/>
    <property type="project" value="InterPro"/>
</dbReference>
<keyword evidence="12 15" id="KW-0482">Metalloprotease</keyword>
<dbReference type="InterPro" id="IPR011546">
    <property type="entry name" value="Pept_M41_FtsH_extracell"/>
</dbReference>
<keyword evidence="4 15" id="KW-0645">Protease</keyword>
<organism evidence="18 19">
    <name type="scientific">Thermosulfurimonas dismutans</name>
    <dbReference type="NCBI Taxonomy" id="999894"/>
    <lineage>
        <taxon>Bacteria</taxon>
        <taxon>Pseudomonadati</taxon>
        <taxon>Thermodesulfobacteriota</taxon>
        <taxon>Thermodesulfobacteria</taxon>
        <taxon>Thermodesulfobacteriales</taxon>
        <taxon>Thermodesulfobacteriaceae</taxon>
        <taxon>Thermosulfurimonas</taxon>
    </lineage>
</organism>
<feature type="binding site" evidence="15">
    <location>
        <position position="411"/>
    </location>
    <ligand>
        <name>Zn(2+)</name>
        <dbReference type="ChEBI" id="CHEBI:29105"/>
        <note>catalytic</note>
    </ligand>
</feature>
<evidence type="ECO:0000256" key="6">
    <source>
        <dbReference type="ARBA" id="ARBA00022723"/>
    </source>
</evidence>
<dbReference type="Pfam" id="PF01434">
    <property type="entry name" value="Peptidase_M41"/>
    <property type="match status" value="1"/>
</dbReference>
<dbReference type="FunFam" id="1.20.58.760:FF:000001">
    <property type="entry name" value="ATP-dependent zinc metalloprotease FtsH"/>
    <property type="match status" value="1"/>
</dbReference>
<dbReference type="Gene3D" id="3.40.50.300">
    <property type="entry name" value="P-loop containing nucleotide triphosphate hydrolases"/>
    <property type="match status" value="1"/>
</dbReference>
<dbReference type="InterPro" id="IPR041569">
    <property type="entry name" value="AAA_lid_3"/>
</dbReference>
<evidence type="ECO:0000256" key="2">
    <source>
        <dbReference type="ARBA" id="ARBA00010044"/>
    </source>
</evidence>
<dbReference type="CDD" id="cd19501">
    <property type="entry name" value="RecA-like_FtsH"/>
    <property type="match status" value="1"/>
</dbReference>
<feature type="active site" evidence="15">
    <location>
        <position position="412"/>
    </location>
</feature>
<feature type="domain" description="AAA+ ATPase" evidence="17">
    <location>
        <begin position="181"/>
        <end position="320"/>
    </location>
</feature>
<dbReference type="Pfam" id="PF06480">
    <property type="entry name" value="FtsH_ext"/>
    <property type="match status" value="1"/>
</dbReference>
<evidence type="ECO:0000256" key="13">
    <source>
        <dbReference type="ARBA" id="ARBA00023136"/>
    </source>
</evidence>
<keyword evidence="19" id="KW-1185">Reference proteome</keyword>
<feature type="binding site" evidence="15">
    <location>
        <position position="487"/>
    </location>
    <ligand>
        <name>Zn(2+)</name>
        <dbReference type="ChEBI" id="CHEBI:29105"/>
        <note>catalytic</note>
    </ligand>
</feature>
<evidence type="ECO:0000313" key="19">
    <source>
        <dbReference type="Proteomes" id="UP000078390"/>
    </source>
</evidence>
<dbReference type="SMART" id="SM00382">
    <property type="entry name" value="AAA"/>
    <property type="match status" value="1"/>
</dbReference>
<evidence type="ECO:0000256" key="3">
    <source>
        <dbReference type="ARBA" id="ARBA00022475"/>
    </source>
</evidence>
<dbReference type="GO" id="GO:0006508">
    <property type="term" value="P:proteolysis"/>
    <property type="evidence" value="ECO:0007669"/>
    <property type="project" value="UniProtKB-KW"/>
</dbReference>
<dbReference type="GO" id="GO:0051301">
    <property type="term" value="P:cell division"/>
    <property type="evidence" value="ECO:0007669"/>
    <property type="project" value="UniProtKB-KW"/>
</dbReference>
<sequence>MIDIWKKVGIASFGLLLVFFLVVFFYPSSQDNLSYNLFLDEVRAGKVKEVVFKGRQIEVLTTKGKKYTVYAPEDPELIPFLKRYLVEVYVKKSGLDFFSFEMLFLIVIGIFLLILLISSRPVSPSSKLFSFVRSRARLVRPEEVKIRFEDVAGVEEAKEELKEVVEFLKDPQKFARLGGRMPKGILLVGPPGTGKTLLAKAIAGEAGVPFFSISGSDFVEMFVGVGAARVRDLFTQAKKHAPCIIFIDEIDAVGRHRGIGVGGGHEEREQTLNQLLVEMDGFESQEGIVVIAATNRPDILDPALLRPGRFDRRIEVPPPDLKGREAILRVHARKIPLAKEVDLSLVAKGTPGFTGADLANLLNEAALIAARQGKSQVEMEDIEKAKDKLLLGSERKGIVISEEEKQLSAYHEAGHALIAYLLPGTDPVYKISIIPRGRALGVIQQLPLDERHVYSKDYLLKKIMVLLGGRVAEEYVFGQATTGAGDDLEKATEIARKMVCEWGMSNRLGPCTFPHREPGLLSGRDYTDLRAYSEETAREIDEEIKKIVRACYEKDRELLAKNIKYLHILAETLLEVETIDGEGLKELLKDLRPLENVEIA</sequence>
<comment type="function">
    <text evidence="15">Acts as a processive, ATP-dependent zinc metallopeptidase for both cytoplasmic and membrane proteins. Plays a role in the quality control of integral membrane proteins.</text>
</comment>
<dbReference type="PATRIC" id="fig|999894.6.peg.835"/>
<proteinExistence type="inferred from homology"/>
<evidence type="ECO:0000256" key="5">
    <source>
        <dbReference type="ARBA" id="ARBA00022692"/>
    </source>
</evidence>
<dbReference type="InterPro" id="IPR005936">
    <property type="entry name" value="FtsH"/>
</dbReference>
<keyword evidence="7 15" id="KW-0547">Nucleotide-binding</keyword>
<keyword evidence="9 15" id="KW-0862">Zinc</keyword>
<dbReference type="InterPro" id="IPR000642">
    <property type="entry name" value="Peptidase_M41"/>
</dbReference>
<comment type="caution">
    <text evidence="18">The sequence shown here is derived from an EMBL/GenBank/DDBJ whole genome shotgun (WGS) entry which is preliminary data.</text>
</comment>
<dbReference type="EMBL" id="LWLG01000003">
    <property type="protein sequence ID" value="OAQ21187.1"/>
    <property type="molecule type" value="Genomic_DNA"/>
</dbReference>
<gene>
    <name evidence="15" type="primary">ftsH</name>
    <name evidence="18" type="ORF">TDIS_0839</name>
</gene>
<dbReference type="RefSeq" id="WP_068669608.1">
    <property type="nucleotide sequence ID" value="NZ_LWLG01000003.1"/>
</dbReference>
<dbReference type="PANTHER" id="PTHR23076:SF97">
    <property type="entry name" value="ATP-DEPENDENT ZINC METALLOPROTEASE YME1L1"/>
    <property type="match status" value="1"/>
</dbReference>
<dbReference type="AlphaFoldDB" id="A0A179D551"/>
<comment type="subcellular location">
    <subcellularLocation>
        <location evidence="15">Cell membrane</location>
        <topology evidence="15">Multi-pass membrane protein</topology>
        <orientation evidence="15">Cytoplasmic side</orientation>
    </subcellularLocation>
    <subcellularLocation>
        <location evidence="1">Membrane</location>
    </subcellularLocation>
</comment>
<comment type="subunit">
    <text evidence="15">Homohexamer.</text>
</comment>
<feature type="transmembrane region" description="Helical" evidence="15">
    <location>
        <begin position="97"/>
        <end position="117"/>
    </location>
</feature>
<name>A0A179D551_9BACT</name>
<dbReference type="GO" id="GO:0030163">
    <property type="term" value="P:protein catabolic process"/>
    <property type="evidence" value="ECO:0007669"/>
    <property type="project" value="UniProtKB-UniRule"/>
</dbReference>
<dbReference type="InterPro" id="IPR027417">
    <property type="entry name" value="P-loop_NTPase"/>
</dbReference>
<dbReference type="EC" id="3.4.24.-" evidence="15"/>
<evidence type="ECO:0000256" key="7">
    <source>
        <dbReference type="ARBA" id="ARBA00022741"/>
    </source>
</evidence>
<protein>
    <recommendedName>
        <fullName evidence="15">ATP-dependent zinc metalloprotease FtsH</fullName>
        <ecNumber evidence="15">3.4.24.-</ecNumber>
    </recommendedName>
</protein>
<dbReference type="Gene3D" id="1.20.58.760">
    <property type="entry name" value="Peptidase M41"/>
    <property type="match status" value="1"/>
</dbReference>
<dbReference type="GO" id="GO:0016887">
    <property type="term" value="F:ATP hydrolysis activity"/>
    <property type="evidence" value="ECO:0007669"/>
    <property type="project" value="UniProtKB-UniRule"/>
</dbReference>
<dbReference type="InterPro" id="IPR003960">
    <property type="entry name" value="ATPase_AAA_CS"/>
</dbReference>
<keyword evidence="3 15" id="KW-1003">Cell membrane</keyword>
<keyword evidence="8 15" id="KW-0378">Hydrolase</keyword>
<comment type="cofactor">
    <cofactor evidence="15">
        <name>Zn(2+)</name>
        <dbReference type="ChEBI" id="CHEBI:29105"/>
    </cofactor>
    <text evidence="15">Binds 1 zinc ion per subunit.</text>
</comment>
<dbReference type="Gene3D" id="3.30.720.210">
    <property type="match status" value="1"/>
</dbReference>
<dbReference type="Gene3D" id="1.10.8.60">
    <property type="match status" value="1"/>
</dbReference>
<dbReference type="Pfam" id="PF17862">
    <property type="entry name" value="AAA_lid_3"/>
    <property type="match status" value="1"/>
</dbReference>
<keyword evidence="6 15" id="KW-0479">Metal-binding</keyword>
<feature type="binding site" evidence="15">
    <location>
        <position position="415"/>
    </location>
    <ligand>
        <name>Zn(2+)</name>
        <dbReference type="ChEBI" id="CHEBI:29105"/>
        <note>catalytic</note>
    </ligand>
</feature>
<evidence type="ECO:0000256" key="9">
    <source>
        <dbReference type="ARBA" id="ARBA00022833"/>
    </source>
</evidence>
<dbReference type="SUPFAM" id="SSF140990">
    <property type="entry name" value="FtsH protease domain-like"/>
    <property type="match status" value="1"/>
</dbReference>
<dbReference type="GO" id="GO:0004222">
    <property type="term" value="F:metalloendopeptidase activity"/>
    <property type="evidence" value="ECO:0007669"/>
    <property type="project" value="InterPro"/>
</dbReference>
<dbReference type="SUPFAM" id="SSF52540">
    <property type="entry name" value="P-loop containing nucleoside triphosphate hydrolases"/>
    <property type="match status" value="1"/>
</dbReference>
<evidence type="ECO:0000256" key="4">
    <source>
        <dbReference type="ARBA" id="ARBA00022670"/>
    </source>
</evidence>
<dbReference type="GO" id="GO:0008270">
    <property type="term" value="F:zinc ion binding"/>
    <property type="evidence" value="ECO:0007669"/>
    <property type="project" value="UniProtKB-UniRule"/>
</dbReference>
<dbReference type="InterPro" id="IPR003593">
    <property type="entry name" value="AAA+_ATPase"/>
</dbReference>
<dbReference type="InterPro" id="IPR003959">
    <property type="entry name" value="ATPase_AAA_core"/>
</dbReference>
<keyword evidence="18" id="KW-0131">Cell cycle</keyword>
<dbReference type="InterPro" id="IPR037219">
    <property type="entry name" value="Peptidase_M41-like"/>
</dbReference>